<evidence type="ECO:0000313" key="7">
    <source>
        <dbReference type="EMBL" id="GGT80971.1"/>
    </source>
</evidence>
<protein>
    <recommendedName>
        <fullName evidence="6">TauD/TfdA-like domain-containing protein</fullName>
    </recommendedName>
</protein>
<evidence type="ECO:0000313" key="8">
    <source>
        <dbReference type="Proteomes" id="UP000646776"/>
    </source>
</evidence>
<feature type="region of interest" description="Disordered" evidence="5">
    <location>
        <begin position="366"/>
        <end position="396"/>
    </location>
</feature>
<evidence type="ECO:0000256" key="2">
    <source>
        <dbReference type="ARBA" id="ARBA00023002"/>
    </source>
</evidence>
<dbReference type="SUPFAM" id="SSF51197">
    <property type="entry name" value="Clavaminate synthase-like"/>
    <property type="match status" value="1"/>
</dbReference>
<evidence type="ECO:0000256" key="3">
    <source>
        <dbReference type="ARBA" id="ARBA00023004"/>
    </source>
</evidence>
<comment type="cofactor">
    <cofactor evidence="1">
        <name>Fe(2+)</name>
        <dbReference type="ChEBI" id="CHEBI:29033"/>
    </cofactor>
</comment>
<keyword evidence="8" id="KW-1185">Reference proteome</keyword>
<keyword evidence="3" id="KW-0408">Iron</keyword>
<sequence>MDDLRADIPVLKRVGFFAKIRGIPREERRRGVPAVHPNVIDVLRRPCTGPAVWRGPDLADSEDWVLRLSPPRIDELGAALRTVRERGVPLLKVTADDFPLPTLAGELERLADVLENGRGFVLVKGIPVERYGPAAASTVFWGLGRHLGVPVSQNAAGHMLGHARDTGRTLADPSTRGYQTRAELPFHTDGSDVLGLLCLRAARAGARTSLVSSAAVYNAVLARRPDLAERLYRTHFIDRREEHAPGEHPCHAAPLASWYGGKLSIRYHRPYLESAQRFPDVPRLEPADVELFDLVDRLAASPEFRLDVGFAAGDLLLVNNYAVLHSRTEYEDFAEPERRRHVLRLWLTLRRGRDLPPDFWGDLPAAADGSGRGGVTPRDVIATPGSAGPDGSCRPS</sequence>
<name>A0A918LZ61_9ACTN</name>
<evidence type="ECO:0000256" key="4">
    <source>
        <dbReference type="ARBA" id="ARBA00023194"/>
    </source>
</evidence>
<evidence type="ECO:0000259" key="6">
    <source>
        <dbReference type="Pfam" id="PF02668"/>
    </source>
</evidence>
<evidence type="ECO:0000256" key="1">
    <source>
        <dbReference type="ARBA" id="ARBA00001954"/>
    </source>
</evidence>
<keyword evidence="2" id="KW-0560">Oxidoreductase</keyword>
<dbReference type="InterPro" id="IPR050411">
    <property type="entry name" value="AlphaKG_dependent_hydroxylases"/>
</dbReference>
<dbReference type="AlphaFoldDB" id="A0A918LZ61"/>
<evidence type="ECO:0000256" key="5">
    <source>
        <dbReference type="SAM" id="MobiDB-lite"/>
    </source>
</evidence>
<dbReference type="Pfam" id="PF02668">
    <property type="entry name" value="TauD"/>
    <property type="match status" value="1"/>
</dbReference>
<dbReference type="InterPro" id="IPR003819">
    <property type="entry name" value="TauD/TfdA-like"/>
</dbReference>
<proteinExistence type="predicted"/>
<dbReference type="InterPro" id="IPR042098">
    <property type="entry name" value="TauD-like_sf"/>
</dbReference>
<reference evidence="7" key="1">
    <citation type="journal article" date="2014" name="Int. J. Syst. Evol. Microbiol.">
        <title>Complete genome sequence of Corynebacterium casei LMG S-19264T (=DSM 44701T), isolated from a smear-ripened cheese.</title>
        <authorList>
            <consortium name="US DOE Joint Genome Institute (JGI-PGF)"/>
            <person name="Walter F."/>
            <person name="Albersmeier A."/>
            <person name="Kalinowski J."/>
            <person name="Ruckert C."/>
        </authorList>
    </citation>
    <scope>NUCLEOTIDE SEQUENCE</scope>
    <source>
        <strain evidence="7">JCM 4125</strain>
    </source>
</reference>
<dbReference type="GO" id="GO:0016491">
    <property type="term" value="F:oxidoreductase activity"/>
    <property type="evidence" value="ECO:0007669"/>
    <property type="project" value="UniProtKB-KW"/>
</dbReference>
<dbReference type="PANTHER" id="PTHR10696">
    <property type="entry name" value="GAMMA-BUTYROBETAINE HYDROXYLASE-RELATED"/>
    <property type="match status" value="1"/>
</dbReference>
<dbReference type="GO" id="GO:0017000">
    <property type="term" value="P:antibiotic biosynthetic process"/>
    <property type="evidence" value="ECO:0007669"/>
    <property type="project" value="UniProtKB-KW"/>
</dbReference>
<dbReference type="EMBL" id="BMSA01000026">
    <property type="protein sequence ID" value="GGT80971.1"/>
    <property type="molecule type" value="Genomic_DNA"/>
</dbReference>
<dbReference type="PANTHER" id="PTHR10696:SF56">
    <property type="entry name" value="TAUD_TFDA-LIKE DOMAIN-CONTAINING PROTEIN"/>
    <property type="match status" value="1"/>
</dbReference>
<dbReference type="Gene3D" id="3.60.130.10">
    <property type="entry name" value="Clavaminate synthase-like"/>
    <property type="match status" value="1"/>
</dbReference>
<dbReference type="Proteomes" id="UP000646776">
    <property type="component" value="Unassembled WGS sequence"/>
</dbReference>
<accession>A0A918LZ61</accession>
<keyword evidence="4" id="KW-0045">Antibiotic biosynthesis</keyword>
<reference evidence="7" key="2">
    <citation type="submission" date="2020-09" db="EMBL/GenBank/DDBJ databases">
        <authorList>
            <person name="Sun Q."/>
            <person name="Ohkuma M."/>
        </authorList>
    </citation>
    <scope>NUCLEOTIDE SEQUENCE</scope>
    <source>
        <strain evidence="7">JCM 4125</strain>
    </source>
</reference>
<comment type="caution">
    <text evidence="7">The sequence shown here is derived from an EMBL/GenBank/DDBJ whole genome shotgun (WGS) entry which is preliminary data.</text>
</comment>
<organism evidence="7 8">
    <name type="scientific">Streptomyces phaeofaciens</name>
    <dbReference type="NCBI Taxonomy" id="68254"/>
    <lineage>
        <taxon>Bacteria</taxon>
        <taxon>Bacillati</taxon>
        <taxon>Actinomycetota</taxon>
        <taxon>Actinomycetes</taxon>
        <taxon>Kitasatosporales</taxon>
        <taxon>Streptomycetaceae</taxon>
        <taxon>Streptomyces</taxon>
    </lineage>
</organism>
<feature type="domain" description="TauD/TfdA-like" evidence="6">
    <location>
        <begin position="93"/>
        <end position="346"/>
    </location>
</feature>
<gene>
    <name evidence="7" type="ORF">GCM10010226_69540</name>
</gene>